<proteinExistence type="predicted"/>
<feature type="compositionally biased region" description="Basic and acidic residues" evidence="1">
    <location>
        <begin position="459"/>
        <end position="469"/>
    </location>
</feature>
<dbReference type="AlphaFoldDB" id="A0A914PP70"/>
<keyword evidence="2" id="KW-1185">Reference proteome</keyword>
<protein>
    <submittedName>
        <fullName evidence="3">Uncharacterized protein</fullName>
    </submittedName>
</protein>
<dbReference type="WBParaSite" id="PDA_v2.g20350.t1">
    <property type="protein sequence ID" value="PDA_v2.g20350.t1"/>
    <property type="gene ID" value="PDA_v2.g20350"/>
</dbReference>
<dbReference type="Proteomes" id="UP000887578">
    <property type="component" value="Unplaced"/>
</dbReference>
<feature type="region of interest" description="Disordered" evidence="1">
    <location>
        <begin position="459"/>
        <end position="536"/>
    </location>
</feature>
<name>A0A914PP70_9BILA</name>
<organism evidence="2 3">
    <name type="scientific">Panagrolaimus davidi</name>
    <dbReference type="NCBI Taxonomy" id="227884"/>
    <lineage>
        <taxon>Eukaryota</taxon>
        <taxon>Metazoa</taxon>
        <taxon>Ecdysozoa</taxon>
        <taxon>Nematoda</taxon>
        <taxon>Chromadorea</taxon>
        <taxon>Rhabditida</taxon>
        <taxon>Tylenchina</taxon>
        <taxon>Panagrolaimomorpha</taxon>
        <taxon>Panagrolaimoidea</taxon>
        <taxon>Panagrolaimidae</taxon>
        <taxon>Panagrolaimus</taxon>
    </lineage>
</organism>
<accession>A0A914PP70</accession>
<evidence type="ECO:0000256" key="1">
    <source>
        <dbReference type="SAM" id="MobiDB-lite"/>
    </source>
</evidence>
<feature type="compositionally biased region" description="Polar residues" evidence="1">
    <location>
        <begin position="492"/>
        <end position="526"/>
    </location>
</feature>
<sequence length="536" mass="60329">MTAEVLESAIQVIDSCQNFMNGITTLEKSTETTYELYKAEQEKSKQHFHQMRIELATQTSEIVNAVLRRMNDCALTIESYENRYNQVFEETTKEYNVKKDKMKDLKQTCSNISENNPQTDFMPHLTDVSSKLSEEVSAFTNQMVLSLRELFHPPKLSTDIGSILNVLNTSTKFTIRGHVFSPVYRTNPTLNIIDVPILKLAENPITEIAGNQKPGEKRPAGPFFDAVAAKKARNELNGQSVAEIAGTKITHPTFENTTLQNSLYSQVPSRLIHPSNISYAEARTERPILPRPTIRMPSVAQGYSRRGAPVISFKNCGPISIVHQQQPQQQSFKPIQPQQQFKPIRPNTVRNVNRAVAPPQYNPPSYGIQVSSVFVPQQQQQAQINYDQNNSINQRLPVHLQIRPKPLTRIIHCPPRVNMMNNGNNIIRLPRVPVVPDLKKGSESMEKALMEVVQQPIREMHKESSKDASKNTFENSSKVSKETSKSVDKFPPSSTSNAPNFSKSSKTTNESAGSQESNETLSNGNLRRSARLLKHK</sequence>
<evidence type="ECO:0000313" key="2">
    <source>
        <dbReference type="Proteomes" id="UP000887578"/>
    </source>
</evidence>
<feature type="compositionally biased region" description="Basic and acidic residues" evidence="1">
    <location>
        <begin position="479"/>
        <end position="488"/>
    </location>
</feature>
<reference evidence="3" key="1">
    <citation type="submission" date="2022-11" db="UniProtKB">
        <authorList>
            <consortium name="WormBaseParasite"/>
        </authorList>
    </citation>
    <scope>IDENTIFICATION</scope>
</reference>
<evidence type="ECO:0000313" key="3">
    <source>
        <dbReference type="WBParaSite" id="PDA_v2.g20350.t1"/>
    </source>
</evidence>